<feature type="transmembrane region" description="Helical" evidence="1">
    <location>
        <begin position="48"/>
        <end position="70"/>
    </location>
</feature>
<evidence type="ECO:0000313" key="3">
    <source>
        <dbReference type="Proteomes" id="UP000644756"/>
    </source>
</evidence>
<dbReference type="Proteomes" id="UP000644756">
    <property type="component" value="Unassembled WGS sequence"/>
</dbReference>
<feature type="transmembrane region" description="Helical" evidence="1">
    <location>
        <begin position="6"/>
        <end position="27"/>
    </location>
</feature>
<name>A0A917CIG9_9BACL</name>
<comment type="caution">
    <text evidence="2">The sequence shown here is derived from an EMBL/GenBank/DDBJ whole genome shotgun (WGS) entry which is preliminary data.</text>
</comment>
<evidence type="ECO:0000313" key="2">
    <source>
        <dbReference type="EMBL" id="GGF86861.1"/>
    </source>
</evidence>
<evidence type="ECO:0000256" key="1">
    <source>
        <dbReference type="SAM" id="Phobius"/>
    </source>
</evidence>
<dbReference type="RefSeq" id="WP_188527831.1">
    <property type="nucleotide sequence ID" value="NZ_BMGR01000001.1"/>
</dbReference>
<proteinExistence type="predicted"/>
<sequence length="72" mass="8206">MGQIWFIVNLFFVISFIVLLFNHRAVLDAKLNGADSSRLIKLKKRRNTLIILTVALFIAMAGSFMVHMRING</sequence>
<keyword evidence="1" id="KW-0472">Membrane</keyword>
<dbReference type="EMBL" id="BMGR01000001">
    <property type="protein sequence ID" value="GGF86861.1"/>
    <property type="molecule type" value="Genomic_DNA"/>
</dbReference>
<keyword evidence="1" id="KW-1133">Transmembrane helix</keyword>
<organism evidence="2 3">
    <name type="scientific">Paenibacillus abyssi</name>
    <dbReference type="NCBI Taxonomy" id="1340531"/>
    <lineage>
        <taxon>Bacteria</taxon>
        <taxon>Bacillati</taxon>
        <taxon>Bacillota</taxon>
        <taxon>Bacilli</taxon>
        <taxon>Bacillales</taxon>
        <taxon>Paenibacillaceae</taxon>
        <taxon>Paenibacillus</taxon>
    </lineage>
</organism>
<protein>
    <submittedName>
        <fullName evidence="2">Uncharacterized protein</fullName>
    </submittedName>
</protein>
<keyword evidence="3" id="KW-1185">Reference proteome</keyword>
<reference evidence="2" key="1">
    <citation type="journal article" date="2014" name="Int. J. Syst. Evol. Microbiol.">
        <title>Complete genome sequence of Corynebacterium casei LMG S-19264T (=DSM 44701T), isolated from a smear-ripened cheese.</title>
        <authorList>
            <consortium name="US DOE Joint Genome Institute (JGI-PGF)"/>
            <person name="Walter F."/>
            <person name="Albersmeier A."/>
            <person name="Kalinowski J."/>
            <person name="Ruckert C."/>
        </authorList>
    </citation>
    <scope>NUCLEOTIDE SEQUENCE</scope>
    <source>
        <strain evidence="2">CGMCC 1.12987</strain>
    </source>
</reference>
<gene>
    <name evidence="2" type="ORF">GCM10010916_00240</name>
</gene>
<keyword evidence="1" id="KW-0812">Transmembrane</keyword>
<dbReference type="AlphaFoldDB" id="A0A917CIG9"/>
<reference evidence="2" key="2">
    <citation type="submission" date="2020-09" db="EMBL/GenBank/DDBJ databases">
        <authorList>
            <person name="Sun Q."/>
            <person name="Zhou Y."/>
        </authorList>
    </citation>
    <scope>NUCLEOTIDE SEQUENCE</scope>
    <source>
        <strain evidence="2">CGMCC 1.12987</strain>
    </source>
</reference>
<accession>A0A917CIG9</accession>